<name>A0ACC0HJR4_9ERIC</name>
<keyword evidence="2" id="KW-1185">Reference proteome</keyword>
<reference evidence="1 2" key="1">
    <citation type="journal article" date="2022" name="Plant J.">
        <title>Chromosome-level genome of Camellia lanceoleosa provides a valuable resource for understanding genome evolution and self-incompatibility.</title>
        <authorList>
            <person name="Gong W."/>
            <person name="Xiao S."/>
            <person name="Wang L."/>
            <person name="Liao Z."/>
            <person name="Chang Y."/>
            <person name="Mo W."/>
            <person name="Hu G."/>
            <person name="Li W."/>
            <person name="Zhao G."/>
            <person name="Zhu H."/>
            <person name="Hu X."/>
            <person name="Ji K."/>
            <person name="Xiang X."/>
            <person name="Song Q."/>
            <person name="Yuan D."/>
            <person name="Jin S."/>
            <person name="Zhang L."/>
        </authorList>
    </citation>
    <scope>NUCLEOTIDE SEQUENCE [LARGE SCALE GENOMIC DNA]</scope>
    <source>
        <strain evidence="1">SQ_2022a</strain>
    </source>
</reference>
<proteinExistence type="predicted"/>
<protein>
    <submittedName>
        <fullName evidence="1">Uncharacterized protein</fullName>
    </submittedName>
</protein>
<comment type="caution">
    <text evidence="1">The sequence shown here is derived from an EMBL/GenBank/DDBJ whole genome shotgun (WGS) entry which is preliminary data.</text>
</comment>
<sequence length="363" mass="40192">MNFLAIRRWEPDFQPEKESLSTTVVWARLHSLLIEYYDHQILRRIGNKLRKVPKIDFHTENGDKEVSQPVFDLYPGTSQPVATASDLPVLRLHTPLPCPITTSTSMHFESLSPSSTTTHTISSPFADSHSNLHHAPLILSSQNPLPQPYPTIQSPLRTNLPLPFEQCRGTEPARWFMETIIRFSRVDDQLVEMLHLYVGMVLSENNKHMDEPLSISTSTIPSAASSNIDSNLSVNPIHSRNRLSSTIDLDESSGHAQFGTVNKQLVGIGSTGGGDFSLYPILTVNRSVAPNLNSMGDYSSGSSQPGNIGRVIAPTTTRYCQLLHNARKSGFQTLDSAVSKPSHRRSKSFGPIIDFIRRGGAEK</sequence>
<dbReference type="Proteomes" id="UP001060215">
    <property type="component" value="Chromosome 4"/>
</dbReference>
<dbReference type="EMBL" id="CM045761">
    <property type="protein sequence ID" value="KAI8013366.1"/>
    <property type="molecule type" value="Genomic_DNA"/>
</dbReference>
<organism evidence="1 2">
    <name type="scientific">Camellia lanceoleosa</name>
    <dbReference type="NCBI Taxonomy" id="1840588"/>
    <lineage>
        <taxon>Eukaryota</taxon>
        <taxon>Viridiplantae</taxon>
        <taxon>Streptophyta</taxon>
        <taxon>Embryophyta</taxon>
        <taxon>Tracheophyta</taxon>
        <taxon>Spermatophyta</taxon>
        <taxon>Magnoliopsida</taxon>
        <taxon>eudicotyledons</taxon>
        <taxon>Gunneridae</taxon>
        <taxon>Pentapetalae</taxon>
        <taxon>asterids</taxon>
        <taxon>Ericales</taxon>
        <taxon>Theaceae</taxon>
        <taxon>Camellia</taxon>
    </lineage>
</organism>
<accession>A0ACC0HJR4</accession>
<evidence type="ECO:0000313" key="1">
    <source>
        <dbReference type="EMBL" id="KAI8013366.1"/>
    </source>
</evidence>
<evidence type="ECO:0000313" key="2">
    <source>
        <dbReference type="Proteomes" id="UP001060215"/>
    </source>
</evidence>
<gene>
    <name evidence="1" type="ORF">LOK49_LG05G01193</name>
</gene>